<dbReference type="SUPFAM" id="SSF47413">
    <property type="entry name" value="lambda repressor-like DNA-binding domains"/>
    <property type="match status" value="1"/>
</dbReference>
<protein>
    <recommendedName>
        <fullName evidence="1">HTH cro/C1-type domain-containing protein</fullName>
    </recommendedName>
</protein>
<dbReference type="AlphaFoldDB" id="A0A1R4J4P1"/>
<name>A0A1R4J4P1_9MICC</name>
<accession>A0A1R4J4P1</accession>
<feature type="domain" description="HTH cro/C1-type" evidence="1">
    <location>
        <begin position="43"/>
        <end position="87"/>
    </location>
</feature>
<organism evidence="2 3">
    <name type="scientific">Micrococcus lylae</name>
    <dbReference type="NCBI Taxonomy" id="1273"/>
    <lineage>
        <taxon>Bacteria</taxon>
        <taxon>Bacillati</taxon>
        <taxon>Actinomycetota</taxon>
        <taxon>Actinomycetes</taxon>
        <taxon>Micrococcales</taxon>
        <taxon>Micrococcaceae</taxon>
        <taxon>Micrococcus</taxon>
    </lineage>
</organism>
<proteinExistence type="predicted"/>
<evidence type="ECO:0000313" key="3">
    <source>
        <dbReference type="Proteomes" id="UP000196230"/>
    </source>
</evidence>
<dbReference type="InterPro" id="IPR001387">
    <property type="entry name" value="Cro/C1-type_HTH"/>
</dbReference>
<dbReference type="InterPro" id="IPR010982">
    <property type="entry name" value="Lambda_DNA-bd_dom_sf"/>
</dbReference>
<evidence type="ECO:0000259" key="1">
    <source>
        <dbReference type="PROSITE" id="PS50943"/>
    </source>
</evidence>
<dbReference type="PROSITE" id="PS50943">
    <property type="entry name" value="HTH_CROC1"/>
    <property type="match status" value="1"/>
</dbReference>
<dbReference type="RefSeq" id="WP_087134014.1">
    <property type="nucleotide sequence ID" value="NZ_FUKP01000041.1"/>
</dbReference>
<reference evidence="2 3" key="1">
    <citation type="submission" date="2017-02" db="EMBL/GenBank/DDBJ databases">
        <authorList>
            <person name="Peterson S.W."/>
        </authorList>
    </citation>
    <scope>NUCLEOTIDE SEQUENCE [LARGE SCALE GENOMIC DNA]</scope>
    <source>
        <strain evidence="2 3">2B3F</strain>
    </source>
</reference>
<gene>
    <name evidence="2" type="ORF">FM125_06450</name>
</gene>
<dbReference type="GO" id="GO:0003677">
    <property type="term" value="F:DNA binding"/>
    <property type="evidence" value="ECO:0007669"/>
    <property type="project" value="InterPro"/>
</dbReference>
<evidence type="ECO:0000313" key="2">
    <source>
        <dbReference type="EMBL" id="SJN26914.1"/>
    </source>
</evidence>
<dbReference type="EMBL" id="FUKP01000041">
    <property type="protein sequence ID" value="SJN26914.1"/>
    <property type="molecule type" value="Genomic_DNA"/>
</dbReference>
<dbReference type="CDD" id="cd00093">
    <property type="entry name" value="HTH_XRE"/>
    <property type="match status" value="1"/>
</dbReference>
<sequence length="106" mass="11728">MNQHTPVIALDPEVRDQCVGRRIATVMDLTNLSALRHGRPLVTQADLADVIGVSRPYMSQVISGKRPLLREHLHPLAKYLHVDPRAIAHESELPERKAPRSTGVAA</sequence>
<dbReference type="Pfam" id="PF01381">
    <property type="entry name" value="HTH_3"/>
    <property type="match status" value="1"/>
</dbReference>
<dbReference type="Proteomes" id="UP000196230">
    <property type="component" value="Unassembled WGS sequence"/>
</dbReference>
<dbReference type="SMART" id="SM00530">
    <property type="entry name" value="HTH_XRE"/>
    <property type="match status" value="1"/>
</dbReference>
<dbReference type="Gene3D" id="1.10.260.40">
    <property type="entry name" value="lambda repressor-like DNA-binding domains"/>
    <property type="match status" value="1"/>
</dbReference>